<dbReference type="RefSeq" id="WP_075732745.1">
    <property type="nucleotide sequence ID" value="NZ_CP009249.1"/>
</dbReference>
<dbReference type="EMBL" id="CP009249">
    <property type="protein sequence ID" value="APT91872.1"/>
    <property type="molecule type" value="Genomic_DNA"/>
</dbReference>
<evidence type="ECO:0000313" key="1">
    <source>
        <dbReference type="EMBL" id="APT91872.1"/>
    </source>
</evidence>
<evidence type="ECO:0000313" key="2">
    <source>
        <dbReference type="Proteomes" id="UP000185491"/>
    </source>
</evidence>
<dbReference type="KEGG" id="cpho:CPHO_01950"/>
<protein>
    <submittedName>
        <fullName evidence="1">Uncharacterized protein</fullName>
    </submittedName>
</protein>
<sequence>MNRDPIELVVPFEDLLSTARLDVYFEYASKSRNDKKAPLEKLSQEEMDAFASDRDKRREIAACRLYLWDSCVSASFWPSVSFTEVTLRNAINDALCDYFNVEGNNGWYSLVRKDSERMGPNI</sequence>
<proteinExistence type="predicted"/>
<keyword evidence="2" id="KW-1185">Reference proteome</keyword>
<organism evidence="1 2">
    <name type="scientific">Corynebacterium phocae</name>
    <dbReference type="NCBI Taxonomy" id="161895"/>
    <lineage>
        <taxon>Bacteria</taxon>
        <taxon>Bacillati</taxon>
        <taxon>Actinomycetota</taxon>
        <taxon>Actinomycetes</taxon>
        <taxon>Mycobacteriales</taxon>
        <taxon>Corynebacteriaceae</taxon>
        <taxon>Corynebacterium</taxon>
    </lineage>
</organism>
<dbReference type="AlphaFoldDB" id="A0A1L7D1H2"/>
<accession>A0A1L7D1H2</accession>
<dbReference type="Proteomes" id="UP000185491">
    <property type="component" value="Chromosome"/>
</dbReference>
<gene>
    <name evidence="1" type="ORF">CPHO_01950</name>
</gene>
<name>A0A1L7D1H2_9CORY</name>
<reference evidence="1 2" key="1">
    <citation type="submission" date="2014-08" db="EMBL/GenBank/DDBJ databases">
        <title>Complete genome sequence of Corynebacterium phocae M408/89/1(T)(=DSM 44612(T)), isolated from the common seal (Phoca vitulina).</title>
        <authorList>
            <person name="Ruckert C."/>
            <person name="Albersmeier A."/>
            <person name="Winkler A."/>
            <person name="Kalinowski J."/>
        </authorList>
    </citation>
    <scope>NUCLEOTIDE SEQUENCE [LARGE SCALE GENOMIC DNA]</scope>
    <source>
        <strain evidence="1 2">M408/89/1</strain>
    </source>
</reference>
<dbReference type="OrthoDB" id="3418622at2"/>